<evidence type="ECO:0000313" key="2">
    <source>
        <dbReference type="Proteomes" id="UP000193411"/>
    </source>
</evidence>
<reference evidence="1 2" key="1">
    <citation type="submission" date="2016-07" db="EMBL/GenBank/DDBJ databases">
        <title>Pervasive Adenine N6-methylation of Active Genes in Fungi.</title>
        <authorList>
            <consortium name="DOE Joint Genome Institute"/>
            <person name="Mondo S.J."/>
            <person name="Dannebaum R.O."/>
            <person name="Kuo R.C."/>
            <person name="Labutti K."/>
            <person name="Haridas S."/>
            <person name="Kuo A."/>
            <person name="Salamov A."/>
            <person name="Ahrendt S.R."/>
            <person name="Lipzen A."/>
            <person name="Sullivan W."/>
            <person name="Andreopoulos W.B."/>
            <person name="Clum A."/>
            <person name="Lindquist E."/>
            <person name="Daum C."/>
            <person name="Ramamoorthy G.K."/>
            <person name="Gryganskyi A."/>
            <person name="Culley D."/>
            <person name="Magnuson J.K."/>
            <person name="James T.Y."/>
            <person name="O'Malley M.A."/>
            <person name="Stajich J.E."/>
            <person name="Spatafora J.W."/>
            <person name="Visel A."/>
            <person name="Grigoriev I.V."/>
        </authorList>
    </citation>
    <scope>NUCLEOTIDE SEQUENCE [LARGE SCALE GENOMIC DNA]</scope>
    <source>
        <strain evidence="1 2">PL171</strain>
    </source>
</reference>
<dbReference type="Proteomes" id="UP000193411">
    <property type="component" value="Unassembled WGS sequence"/>
</dbReference>
<dbReference type="EMBL" id="MCFL01000179">
    <property type="protein sequence ID" value="ORZ29468.1"/>
    <property type="molecule type" value="Genomic_DNA"/>
</dbReference>
<keyword evidence="2" id="KW-1185">Reference proteome</keyword>
<proteinExistence type="predicted"/>
<dbReference type="AlphaFoldDB" id="A0A1Y2H4H1"/>
<comment type="caution">
    <text evidence="1">The sequence shown here is derived from an EMBL/GenBank/DDBJ whole genome shotgun (WGS) entry which is preliminary data.</text>
</comment>
<accession>A0A1Y2H4H1</accession>
<gene>
    <name evidence="1" type="ORF">BCR44DRAFT_290183</name>
</gene>
<protein>
    <submittedName>
        <fullName evidence="1">Uncharacterized protein</fullName>
    </submittedName>
</protein>
<organism evidence="1 2">
    <name type="scientific">Catenaria anguillulae PL171</name>
    <dbReference type="NCBI Taxonomy" id="765915"/>
    <lineage>
        <taxon>Eukaryota</taxon>
        <taxon>Fungi</taxon>
        <taxon>Fungi incertae sedis</taxon>
        <taxon>Blastocladiomycota</taxon>
        <taxon>Blastocladiomycetes</taxon>
        <taxon>Blastocladiales</taxon>
        <taxon>Catenariaceae</taxon>
        <taxon>Catenaria</taxon>
    </lineage>
</organism>
<sequence>MPLPHCSLHVKHLHSILILGQYFKYLCIVPLIVKRCSDCLPQSDQQKLNILSKNCPIQLTRRVLLLTLRVLLLTLRVLLLTRQVLLLTCRVLCPKSCPPSPNSYPPNAICYPPKNISYPPKTINRTWTWVLYLTQAGTQRDTWCLPRGGSD</sequence>
<name>A0A1Y2H4H1_9FUNG</name>
<evidence type="ECO:0000313" key="1">
    <source>
        <dbReference type="EMBL" id="ORZ29468.1"/>
    </source>
</evidence>